<sequence>MRAMVASRPKHSSVISLHSFIADLHPTGLTERLETHTHRAKNAAKQGTQKGSQLGAQQAVTKVHTYTCLPPTGTINSPPHEDPILQVGCAICKAPTPSYKLLQTHYAAKHPKEIVPSEDAFKALK</sequence>
<comment type="caution">
    <text evidence="1">The sequence shown here is derived from an EMBL/GenBank/DDBJ whole genome shotgun (WGS) entry which is preliminary data.</text>
</comment>
<proteinExistence type="predicted"/>
<name>A0A0L6UD02_9BASI</name>
<dbReference type="Proteomes" id="UP000037035">
    <property type="component" value="Unassembled WGS sequence"/>
</dbReference>
<evidence type="ECO:0000313" key="1">
    <source>
        <dbReference type="EMBL" id="KNZ46413.1"/>
    </source>
</evidence>
<protein>
    <submittedName>
        <fullName evidence="1">Uncharacterized protein</fullName>
    </submittedName>
</protein>
<evidence type="ECO:0000313" key="2">
    <source>
        <dbReference type="Proteomes" id="UP000037035"/>
    </source>
</evidence>
<dbReference type="AlphaFoldDB" id="A0A0L6UD02"/>
<accession>A0A0L6UD02</accession>
<organism evidence="1 2">
    <name type="scientific">Puccinia sorghi</name>
    <dbReference type="NCBI Taxonomy" id="27349"/>
    <lineage>
        <taxon>Eukaryota</taxon>
        <taxon>Fungi</taxon>
        <taxon>Dikarya</taxon>
        <taxon>Basidiomycota</taxon>
        <taxon>Pucciniomycotina</taxon>
        <taxon>Pucciniomycetes</taxon>
        <taxon>Pucciniales</taxon>
        <taxon>Pucciniaceae</taxon>
        <taxon>Puccinia</taxon>
    </lineage>
</organism>
<dbReference type="VEuPathDB" id="FungiDB:VP01_729g8"/>
<reference evidence="1 2" key="1">
    <citation type="submission" date="2015-08" db="EMBL/GenBank/DDBJ databases">
        <title>Next Generation Sequencing and Analysis of the Genome of Puccinia sorghi L Schw, the Causal Agent of Maize Common Rust.</title>
        <authorList>
            <person name="Rochi L."/>
            <person name="Burguener G."/>
            <person name="Darino M."/>
            <person name="Turjanski A."/>
            <person name="Kreff E."/>
            <person name="Dieguez M.J."/>
            <person name="Sacco F."/>
        </authorList>
    </citation>
    <scope>NUCLEOTIDE SEQUENCE [LARGE SCALE GENOMIC DNA]</scope>
    <source>
        <strain evidence="1 2">RO10H11247</strain>
    </source>
</reference>
<dbReference type="OrthoDB" id="73348at2759"/>
<keyword evidence="2" id="KW-1185">Reference proteome</keyword>
<dbReference type="SUPFAM" id="SSF118359">
    <property type="entry name" value="Expressed protein At2g23090/F21P24.15"/>
    <property type="match status" value="1"/>
</dbReference>
<dbReference type="EMBL" id="LAVV01012716">
    <property type="protein sequence ID" value="KNZ46413.1"/>
    <property type="molecule type" value="Genomic_DNA"/>
</dbReference>
<gene>
    <name evidence="1" type="ORF">VP01_729g8</name>
</gene>